<dbReference type="SUPFAM" id="SSF81901">
    <property type="entry name" value="HCP-like"/>
    <property type="match status" value="1"/>
</dbReference>
<dbReference type="RefSeq" id="WP_058527747.1">
    <property type="nucleotide sequence ID" value="NZ_CAAAHY010000019.1"/>
</dbReference>
<dbReference type="Proteomes" id="UP000054773">
    <property type="component" value="Unassembled WGS sequence"/>
</dbReference>
<dbReference type="PATRIC" id="fig|448.7.peg.2799"/>
<dbReference type="STRING" id="448.Lery_2668"/>
<accession>A0A0W0TH05</accession>
<gene>
    <name evidence="1" type="ORF">Lery_2668</name>
</gene>
<proteinExistence type="predicted"/>
<reference evidence="1 2" key="1">
    <citation type="submission" date="2015-11" db="EMBL/GenBank/DDBJ databases">
        <title>Genomic analysis of 38 Legionella species identifies large and diverse effector repertoires.</title>
        <authorList>
            <person name="Burstein D."/>
            <person name="Amaro F."/>
            <person name="Zusman T."/>
            <person name="Lifshitz Z."/>
            <person name="Cohen O."/>
            <person name="Gilbert J.A."/>
            <person name="Pupko T."/>
            <person name="Shuman H.A."/>
            <person name="Segal G."/>
        </authorList>
    </citation>
    <scope>NUCLEOTIDE SEQUENCE [LARGE SCALE GENOMIC DNA]</scope>
    <source>
        <strain evidence="1 2">SE-32A-C8</strain>
    </source>
</reference>
<evidence type="ECO:0000313" key="1">
    <source>
        <dbReference type="EMBL" id="KTC94501.1"/>
    </source>
</evidence>
<comment type="caution">
    <text evidence="1">The sequence shown here is derived from an EMBL/GenBank/DDBJ whole genome shotgun (WGS) entry which is preliminary data.</text>
</comment>
<protein>
    <submittedName>
        <fullName evidence="1">Uncharacterized protein</fullName>
    </submittedName>
</protein>
<name>A0A0W0TH05_LEGER</name>
<dbReference type="Pfam" id="PF18632">
    <property type="entry name" value="DUF5630"/>
    <property type="match status" value="1"/>
</dbReference>
<dbReference type="OrthoDB" id="5652339at2"/>
<dbReference type="EMBL" id="LNYA01000034">
    <property type="protein sequence ID" value="KTC94501.1"/>
    <property type="molecule type" value="Genomic_DNA"/>
</dbReference>
<evidence type="ECO:0000313" key="2">
    <source>
        <dbReference type="Proteomes" id="UP000054773"/>
    </source>
</evidence>
<dbReference type="InterPro" id="IPR040808">
    <property type="entry name" value="DUF5630"/>
</dbReference>
<dbReference type="AlphaFoldDB" id="A0A0W0TH05"/>
<keyword evidence="2" id="KW-1185">Reference proteome</keyword>
<organism evidence="1 2">
    <name type="scientific">Legionella erythra</name>
    <dbReference type="NCBI Taxonomy" id="448"/>
    <lineage>
        <taxon>Bacteria</taxon>
        <taxon>Pseudomonadati</taxon>
        <taxon>Pseudomonadota</taxon>
        <taxon>Gammaproteobacteria</taxon>
        <taxon>Legionellales</taxon>
        <taxon>Legionellaceae</taxon>
        <taxon>Legionella</taxon>
    </lineage>
</organism>
<sequence length="297" mass="33459">MDLTTLSYEDRTAIEELNEFIKTLESRTKDGQLLFTLGDDQQTQLLILIKGISLATLIRLAMEDSRVDALCKQASLEPYWNERWRLSGRNPSELAKKNNQPVHEYLPQPTLATFQLLQGIFLYSQYKVAGDDNLIYLSKAAEAGYFPALNSLVTDCLTQPDLHHKALVYANIAADLHWTPGYLLLAVVELKLEQYDKALLHLIIAEKLLPYSESMINNAYQGQALEAIAQGLMQSLGVRDWMEAKVKLAQLSHLPLAFVTTRLYTQADRLVEMIRATVNGTKEPDEAKANDSFNPGF</sequence>